<gene>
    <name evidence="2" type="ORF">ANN_10530</name>
</gene>
<dbReference type="InterPro" id="IPR036397">
    <property type="entry name" value="RNaseH_sf"/>
</dbReference>
<feature type="region of interest" description="Disordered" evidence="1">
    <location>
        <begin position="128"/>
        <end position="182"/>
    </location>
</feature>
<feature type="compositionally biased region" description="Basic and acidic residues" evidence="1">
    <location>
        <begin position="167"/>
        <end position="176"/>
    </location>
</feature>
<dbReference type="Proteomes" id="UP001148838">
    <property type="component" value="Unassembled WGS sequence"/>
</dbReference>
<evidence type="ECO:0000256" key="1">
    <source>
        <dbReference type="SAM" id="MobiDB-lite"/>
    </source>
</evidence>
<reference evidence="2 3" key="1">
    <citation type="journal article" date="2022" name="Allergy">
        <title>Genome assembly and annotation of Periplaneta americana reveal a comprehensive cockroach allergen profile.</title>
        <authorList>
            <person name="Wang L."/>
            <person name="Xiong Q."/>
            <person name="Saelim N."/>
            <person name="Wang L."/>
            <person name="Nong W."/>
            <person name="Wan A.T."/>
            <person name="Shi M."/>
            <person name="Liu X."/>
            <person name="Cao Q."/>
            <person name="Hui J.H.L."/>
            <person name="Sookrung N."/>
            <person name="Leung T.F."/>
            <person name="Tungtrongchitr A."/>
            <person name="Tsui S.K.W."/>
        </authorList>
    </citation>
    <scope>NUCLEOTIDE SEQUENCE [LARGE SCALE GENOMIC DNA]</scope>
    <source>
        <strain evidence="2">PWHHKU_190912</strain>
    </source>
</reference>
<evidence type="ECO:0000313" key="2">
    <source>
        <dbReference type="EMBL" id="KAJ4448514.1"/>
    </source>
</evidence>
<keyword evidence="3" id="KW-1185">Reference proteome</keyword>
<proteinExistence type="predicted"/>
<comment type="caution">
    <text evidence="2">The sequence shown here is derived from an EMBL/GenBank/DDBJ whole genome shotgun (WGS) entry which is preliminary data.</text>
</comment>
<dbReference type="Gene3D" id="3.30.420.10">
    <property type="entry name" value="Ribonuclease H-like superfamily/Ribonuclease H"/>
    <property type="match status" value="1"/>
</dbReference>
<name>A0ABQ8TPL6_PERAM</name>
<dbReference type="EMBL" id="JAJSOF020000005">
    <property type="protein sequence ID" value="KAJ4448514.1"/>
    <property type="molecule type" value="Genomic_DNA"/>
</dbReference>
<protein>
    <submittedName>
        <fullName evidence="2">Uncharacterized protein</fullName>
    </submittedName>
</protein>
<sequence>MMLKLIRKRKRNWLGHWLRRNCLLKDALEGMVNGRRVRGRRRYHMIDDIKICGSYAETKRKAEIRKIGECWVCSERPAHGQNSYVGLCMYAMCARCGPKSTVNGTKRAPSSKASSSFALWRRIEGIQQSSKNKQRGSKGKGGVNTESGNGNEEHGRNTQSGKSSKHNHSESHDLLSRRRSSLQCRPAQGLRFPSRLTAHERNADISCALYKGGLEEGVISYKMYTKGNSVLIPPYCTVAVGLPVQQTPLNVAKRSEVHYSDHSTSLLFLCFTATQTEAPANKQLRTKQRRQYLHQSRFPYLRKHEGFIKDRVYTAKPRTIPELVERIEHTIQMVTPDVLTRVHEELIRRLHLCIQQNGRHFEN</sequence>
<accession>A0ABQ8TPL6</accession>
<evidence type="ECO:0000313" key="3">
    <source>
        <dbReference type="Proteomes" id="UP001148838"/>
    </source>
</evidence>
<organism evidence="2 3">
    <name type="scientific">Periplaneta americana</name>
    <name type="common">American cockroach</name>
    <name type="synonym">Blatta americana</name>
    <dbReference type="NCBI Taxonomy" id="6978"/>
    <lineage>
        <taxon>Eukaryota</taxon>
        <taxon>Metazoa</taxon>
        <taxon>Ecdysozoa</taxon>
        <taxon>Arthropoda</taxon>
        <taxon>Hexapoda</taxon>
        <taxon>Insecta</taxon>
        <taxon>Pterygota</taxon>
        <taxon>Neoptera</taxon>
        <taxon>Polyneoptera</taxon>
        <taxon>Dictyoptera</taxon>
        <taxon>Blattodea</taxon>
        <taxon>Blattoidea</taxon>
        <taxon>Blattidae</taxon>
        <taxon>Blattinae</taxon>
        <taxon>Periplaneta</taxon>
    </lineage>
</organism>